<dbReference type="AlphaFoldDB" id="A0A9N9KAV7"/>
<feature type="region of interest" description="Disordered" evidence="1">
    <location>
        <begin position="1"/>
        <end position="31"/>
    </location>
</feature>
<proteinExistence type="predicted"/>
<reference evidence="2" key="1">
    <citation type="submission" date="2021-06" db="EMBL/GenBank/DDBJ databases">
        <authorList>
            <person name="Kallberg Y."/>
            <person name="Tangrot J."/>
            <person name="Rosling A."/>
        </authorList>
    </citation>
    <scope>NUCLEOTIDE SEQUENCE</scope>
    <source>
        <strain evidence="2">MA453B</strain>
    </source>
</reference>
<evidence type="ECO:0000313" key="3">
    <source>
        <dbReference type="Proteomes" id="UP000789405"/>
    </source>
</evidence>
<evidence type="ECO:0000313" key="2">
    <source>
        <dbReference type="EMBL" id="CAG8816852.1"/>
    </source>
</evidence>
<dbReference type="EMBL" id="CAJVPY010054467">
    <property type="protein sequence ID" value="CAG8816852.1"/>
    <property type="molecule type" value="Genomic_DNA"/>
</dbReference>
<feature type="compositionally biased region" description="Low complexity" evidence="1">
    <location>
        <begin position="1"/>
        <end position="11"/>
    </location>
</feature>
<accession>A0A9N9KAV7</accession>
<comment type="caution">
    <text evidence="2">The sequence shown here is derived from an EMBL/GenBank/DDBJ whole genome shotgun (WGS) entry which is preliminary data.</text>
</comment>
<protein>
    <submittedName>
        <fullName evidence="2">27652_t:CDS:1</fullName>
    </submittedName>
</protein>
<sequence length="74" mass="8577">FFNFGGNNNNNSEDNQPTSDEDTTSENSESDQLFAEAKLRLYRSWYECYLQVASSEGDPNPQDFESYCHFFNLT</sequence>
<dbReference type="Proteomes" id="UP000789405">
    <property type="component" value="Unassembled WGS sequence"/>
</dbReference>
<gene>
    <name evidence="2" type="ORF">DERYTH_LOCUS26344</name>
</gene>
<name>A0A9N9KAV7_9GLOM</name>
<feature type="non-terminal residue" evidence="2">
    <location>
        <position position="1"/>
    </location>
</feature>
<evidence type="ECO:0000256" key="1">
    <source>
        <dbReference type="SAM" id="MobiDB-lite"/>
    </source>
</evidence>
<keyword evidence="3" id="KW-1185">Reference proteome</keyword>
<organism evidence="2 3">
    <name type="scientific">Dentiscutata erythropus</name>
    <dbReference type="NCBI Taxonomy" id="1348616"/>
    <lineage>
        <taxon>Eukaryota</taxon>
        <taxon>Fungi</taxon>
        <taxon>Fungi incertae sedis</taxon>
        <taxon>Mucoromycota</taxon>
        <taxon>Glomeromycotina</taxon>
        <taxon>Glomeromycetes</taxon>
        <taxon>Diversisporales</taxon>
        <taxon>Gigasporaceae</taxon>
        <taxon>Dentiscutata</taxon>
    </lineage>
</organism>